<reference evidence="1 2" key="1">
    <citation type="submission" date="2017-10" db="EMBL/GenBank/DDBJ databases">
        <title>Frigbacter circumglobatus gen. nov. sp. nov., isolated from sediment cultured in situ.</title>
        <authorList>
            <person name="Zhao Z."/>
        </authorList>
    </citation>
    <scope>NUCLEOTIDE SEQUENCE [LARGE SCALE GENOMIC DNA]</scope>
    <source>
        <strain evidence="1 2">ZYL</strain>
    </source>
</reference>
<organism evidence="1 2">
    <name type="scientific">Paremcibacter congregatus</name>
    <dbReference type="NCBI Taxonomy" id="2043170"/>
    <lineage>
        <taxon>Bacteria</taxon>
        <taxon>Pseudomonadati</taxon>
        <taxon>Pseudomonadota</taxon>
        <taxon>Alphaproteobacteria</taxon>
        <taxon>Emcibacterales</taxon>
        <taxon>Emcibacteraceae</taxon>
        <taxon>Paremcibacter</taxon>
    </lineage>
</organism>
<dbReference type="InterPro" id="IPR008869">
    <property type="entry name" value="MlaC/ttg2D"/>
</dbReference>
<dbReference type="Gene3D" id="3.10.450.710">
    <property type="entry name" value="Tgt2/MlaC"/>
    <property type="match status" value="1"/>
</dbReference>
<protein>
    <recommendedName>
        <fullName evidence="3">Toluene tolerance protein</fullName>
    </recommendedName>
</protein>
<dbReference type="Proteomes" id="UP000229730">
    <property type="component" value="Unassembled WGS sequence"/>
</dbReference>
<evidence type="ECO:0000313" key="2">
    <source>
        <dbReference type="Proteomes" id="UP000229730"/>
    </source>
</evidence>
<accession>A0A2G4YPC5</accession>
<gene>
    <name evidence="1" type="ORF">CRD36_17270</name>
</gene>
<evidence type="ECO:0000313" key="1">
    <source>
        <dbReference type="EMBL" id="PHZ83316.1"/>
    </source>
</evidence>
<comment type="caution">
    <text evidence="1">The sequence shown here is derived from an EMBL/GenBank/DDBJ whole genome shotgun (WGS) entry which is preliminary data.</text>
</comment>
<dbReference type="OrthoDB" id="8099120at2"/>
<dbReference type="AlphaFoldDB" id="A0A2G4YPC5"/>
<dbReference type="InParanoid" id="A0A2G4YPC5"/>
<dbReference type="PANTHER" id="PTHR36573">
    <property type="entry name" value="INTERMEMBRANE PHOSPHOLIPID TRANSPORT SYSTEM BINDING PROTEIN MLAC"/>
    <property type="match status" value="1"/>
</dbReference>
<name>A0A2G4YPC5_9PROT</name>
<sequence length="257" mass="28547">MTMQHNAPRTAKTRTVALARQKKANRIMMTALSAVVLLTTLFWSQSLWAADNKAPINEDPALQKQAASFIQTLADRALTSLGTAEFSLTDQEVRFREILTDGFDVNYIGRISLGRHKKAASNDQVTAYQNLFPEYLVKVYTSRLTKLDTQEVRTGDVLPKGKIDMYVRTKVINADGKSYDVDWRVRPAPNADNSGAYDFKIIDVKIEGISMARTQRDDFTARITESGMTGLIAFMQAIVDGTATPQTAKVESEATTN</sequence>
<dbReference type="EMBL" id="PDEM01000033">
    <property type="protein sequence ID" value="PHZ83316.1"/>
    <property type="molecule type" value="Genomic_DNA"/>
</dbReference>
<dbReference type="PANTHER" id="PTHR36573:SF1">
    <property type="entry name" value="INTERMEMBRANE PHOSPHOLIPID TRANSPORT SYSTEM BINDING PROTEIN MLAC"/>
    <property type="match status" value="1"/>
</dbReference>
<evidence type="ECO:0008006" key="3">
    <source>
        <dbReference type="Google" id="ProtNLM"/>
    </source>
</evidence>
<dbReference type="RefSeq" id="WP_099475209.1">
    <property type="nucleotide sequence ID" value="NZ_PDEM01000033.1"/>
</dbReference>
<proteinExistence type="predicted"/>
<dbReference type="FunCoup" id="A0A2G4YPC5">
    <property type="interactions" value="83"/>
</dbReference>
<dbReference type="InterPro" id="IPR042245">
    <property type="entry name" value="Tgt2/MlaC_sf"/>
</dbReference>
<keyword evidence="2" id="KW-1185">Reference proteome</keyword>
<dbReference type="Pfam" id="PF05494">
    <property type="entry name" value="MlaC"/>
    <property type="match status" value="1"/>
</dbReference>